<evidence type="ECO:0000256" key="1">
    <source>
        <dbReference type="ARBA" id="ARBA00023015"/>
    </source>
</evidence>
<dbReference type="SUPFAM" id="SSF46689">
    <property type="entry name" value="Homeodomain-like"/>
    <property type="match status" value="2"/>
</dbReference>
<dbReference type="Gene3D" id="1.10.10.60">
    <property type="entry name" value="Homeodomain-like"/>
    <property type="match status" value="2"/>
</dbReference>
<evidence type="ECO:0000313" key="6">
    <source>
        <dbReference type="Proteomes" id="UP001348817"/>
    </source>
</evidence>
<dbReference type="GO" id="GO:0003700">
    <property type="term" value="F:DNA-binding transcription factor activity"/>
    <property type="evidence" value="ECO:0007669"/>
    <property type="project" value="InterPro"/>
</dbReference>
<dbReference type="AlphaFoldDB" id="A0AAU9D0B9"/>
<dbReference type="EMBL" id="AP025317">
    <property type="protein sequence ID" value="BDD12189.1"/>
    <property type="molecule type" value="Genomic_DNA"/>
</dbReference>
<feature type="domain" description="HTH araC/xylS-type" evidence="4">
    <location>
        <begin position="190"/>
        <end position="288"/>
    </location>
</feature>
<keyword evidence="3" id="KW-0804">Transcription</keyword>
<keyword evidence="1" id="KW-0805">Transcription regulation</keyword>
<dbReference type="SMART" id="SM00342">
    <property type="entry name" value="HTH_ARAC"/>
    <property type="match status" value="1"/>
</dbReference>
<dbReference type="PROSITE" id="PS01124">
    <property type="entry name" value="HTH_ARAC_FAMILY_2"/>
    <property type="match status" value="1"/>
</dbReference>
<dbReference type="Gene3D" id="2.60.120.280">
    <property type="entry name" value="Regulatory protein AraC"/>
    <property type="match status" value="1"/>
</dbReference>
<dbReference type="PANTHER" id="PTHR43280:SF30">
    <property type="entry name" value="MMSAB OPERON REGULATORY PROTEIN"/>
    <property type="match status" value="1"/>
</dbReference>
<dbReference type="KEGG" id="fax:FUAX_46210"/>
<keyword evidence="5" id="KW-0614">Plasmid</keyword>
<dbReference type="InterPro" id="IPR018060">
    <property type="entry name" value="HTH_AraC"/>
</dbReference>
<dbReference type="InterPro" id="IPR020449">
    <property type="entry name" value="Tscrpt_reg_AraC-type_HTH"/>
</dbReference>
<keyword evidence="2" id="KW-0238">DNA-binding</keyword>
<organism evidence="5 6">
    <name type="scientific">Fulvitalea axinellae</name>
    <dbReference type="NCBI Taxonomy" id="1182444"/>
    <lineage>
        <taxon>Bacteria</taxon>
        <taxon>Pseudomonadati</taxon>
        <taxon>Bacteroidota</taxon>
        <taxon>Cytophagia</taxon>
        <taxon>Cytophagales</taxon>
        <taxon>Persicobacteraceae</taxon>
        <taxon>Fulvitalea</taxon>
    </lineage>
</organism>
<dbReference type="Pfam" id="PF12833">
    <property type="entry name" value="HTH_18"/>
    <property type="match status" value="1"/>
</dbReference>
<dbReference type="SUPFAM" id="SSF51215">
    <property type="entry name" value="Regulatory protein AraC"/>
    <property type="match status" value="1"/>
</dbReference>
<dbReference type="Pfam" id="PF02311">
    <property type="entry name" value="AraC_binding"/>
    <property type="match status" value="1"/>
</dbReference>
<dbReference type="PRINTS" id="PR00032">
    <property type="entry name" value="HTHARAC"/>
</dbReference>
<accession>A0AAU9D0B9</accession>
<evidence type="ECO:0000256" key="3">
    <source>
        <dbReference type="ARBA" id="ARBA00023163"/>
    </source>
</evidence>
<keyword evidence="6" id="KW-1185">Reference proteome</keyword>
<dbReference type="InterPro" id="IPR037923">
    <property type="entry name" value="HTH-like"/>
</dbReference>
<dbReference type="GO" id="GO:0043565">
    <property type="term" value="F:sequence-specific DNA binding"/>
    <property type="evidence" value="ECO:0007669"/>
    <property type="project" value="InterPro"/>
</dbReference>
<gene>
    <name evidence="5" type="ORF">FUAX_46210</name>
</gene>
<dbReference type="RefSeq" id="WP_338395333.1">
    <property type="nucleotide sequence ID" value="NZ_AP025317.1"/>
</dbReference>
<sequence>MKDFFKYLIPNEDDIEWGLHVNVSGIAEIPKNVEYPPKGHPSGYFFTWQRGRVLDEFQLIYITKGTGVLETERGSFDLCLGSVFLLFPGVWHRYRPNPETGWEELYIGFKGEMAEKVLAKHFLSPNDPVINCELSEPILELFQKVFELVKSEKPGFQQIASGLVISLIGTLIAIKKQSAFTDKRAGRLVRKARFFIRQNTHREIDMKAFADENNVSYSYFRRVFKGYTGSSPHQYYLHLKMLRAKELILTTDKSVKEIAYELGFSSLFYFSRFFKQRTGQVPSALRKNYVKAHEF</sequence>
<dbReference type="Proteomes" id="UP001348817">
    <property type="component" value="Plasmid pFA3"/>
</dbReference>
<dbReference type="PANTHER" id="PTHR43280">
    <property type="entry name" value="ARAC-FAMILY TRANSCRIPTIONAL REGULATOR"/>
    <property type="match status" value="1"/>
</dbReference>
<reference evidence="5 6" key="1">
    <citation type="submission" date="2021-12" db="EMBL/GenBank/DDBJ databases">
        <title>Genome sequencing of bacteria with rrn-lacking chromosome and rrn-plasmid.</title>
        <authorList>
            <person name="Anda M."/>
            <person name="Iwasaki W."/>
        </authorList>
    </citation>
    <scope>NUCLEOTIDE SEQUENCE [LARGE SCALE GENOMIC DNA]</scope>
    <source>
        <strain evidence="5 6">DSM 100852</strain>
        <plasmid evidence="5 6">pFA3</plasmid>
    </source>
</reference>
<evidence type="ECO:0000256" key="2">
    <source>
        <dbReference type="ARBA" id="ARBA00023125"/>
    </source>
</evidence>
<dbReference type="InterPro" id="IPR003313">
    <property type="entry name" value="AraC-bd"/>
</dbReference>
<dbReference type="InterPro" id="IPR009057">
    <property type="entry name" value="Homeodomain-like_sf"/>
</dbReference>
<geneLocation type="plasmid" evidence="5 6">
    <name>pFA3</name>
</geneLocation>
<name>A0AAU9D0B9_9BACT</name>
<evidence type="ECO:0000313" key="5">
    <source>
        <dbReference type="EMBL" id="BDD12189.1"/>
    </source>
</evidence>
<protein>
    <submittedName>
        <fullName evidence="5">Transcriptional regulator</fullName>
    </submittedName>
</protein>
<evidence type="ECO:0000259" key="4">
    <source>
        <dbReference type="PROSITE" id="PS01124"/>
    </source>
</evidence>
<proteinExistence type="predicted"/>